<name>A0A1M5L4I1_9BACI</name>
<evidence type="ECO:0000313" key="2">
    <source>
        <dbReference type="Proteomes" id="UP000183988"/>
    </source>
</evidence>
<dbReference type="RefSeq" id="WP_072891550.1">
    <property type="nucleotide sequence ID" value="NZ_FQVW01000044.1"/>
</dbReference>
<evidence type="ECO:0008006" key="3">
    <source>
        <dbReference type="Google" id="ProtNLM"/>
    </source>
</evidence>
<sequence length="96" mass="11595">MDFIAKQPYVKMERQVSSIQQTDVEDERTLYLYKDRITTKYREFSIDEIMDISFRKLGEYGGILYLHTKQGVFPYTVKTSPQEFINLYRKHIKDEE</sequence>
<gene>
    <name evidence="1" type="ORF">SAMN05216225_10447</name>
</gene>
<protein>
    <recommendedName>
        <fullName evidence="3">PH domain-containing protein</fullName>
    </recommendedName>
</protein>
<dbReference type="OrthoDB" id="2691759at2"/>
<accession>A0A1M5L4I1</accession>
<reference evidence="1 2" key="1">
    <citation type="submission" date="2016-11" db="EMBL/GenBank/DDBJ databases">
        <authorList>
            <person name="Jaros S."/>
            <person name="Januszkiewicz K."/>
            <person name="Wedrychowicz H."/>
        </authorList>
    </citation>
    <scope>NUCLEOTIDE SEQUENCE [LARGE SCALE GENOMIC DNA]</scope>
    <source>
        <strain evidence="1 2">IBRC-M 10683</strain>
    </source>
</reference>
<dbReference type="Proteomes" id="UP000183988">
    <property type="component" value="Unassembled WGS sequence"/>
</dbReference>
<keyword evidence="2" id="KW-1185">Reference proteome</keyword>
<dbReference type="EMBL" id="FQVW01000044">
    <property type="protein sequence ID" value="SHG59896.1"/>
    <property type="molecule type" value="Genomic_DNA"/>
</dbReference>
<dbReference type="AlphaFoldDB" id="A0A1M5L4I1"/>
<proteinExistence type="predicted"/>
<dbReference type="STRING" id="930117.SAMN05216225_10447"/>
<organism evidence="1 2">
    <name type="scientific">Ornithinibacillus halophilus</name>
    <dbReference type="NCBI Taxonomy" id="930117"/>
    <lineage>
        <taxon>Bacteria</taxon>
        <taxon>Bacillati</taxon>
        <taxon>Bacillota</taxon>
        <taxon>Bacilli</taxon>
        <taxon>Bacillales</taxon>
        <taxon>Bacillaceae</taxon>
        <taxon>Ornithinibacillus</taxon>
    </lineage>
</organism>
<evidence type="ECO:0000313" key="1">
    <source>
        <dbReference type="EMBL" id="SHG59896.1"/>
    </source>
</evidence>